<organism evidence="1 2">
    <name type="scientific">Paenibacillus terricola</name>
    <dbReference type="NCBI Taxonomy" id="2763503"/>
    <lineage>
        <taxon>Bacteria</taxon>
        <taxon>Bacillati</taxon>
        <taxon>Bacillota</taxon>
        <taxon>Bacilli</taxon>
        <taxon>Bacillales</taxon>
        <taxon>Paenibacillaceae</taxon>
        <taxon>Paenibacillus</taxon>
    </lineage>
</organism>
<sequence length="151" mass="17039">MGSSAEVKDDDFVYRLVAETAEDQAADSVKLYAELEYVGDQDEVTITHAMSPFYFPMKETTRGYGIGYMMDQPLITTTLKKGEPLREEYHGSGGYSEDQDPKDYIQFIKDFGANGFLPGRYEVNGFADFNYLVGEKREPHKLSATVVFTVK</sequence>
<protein>
    <submittedName>
        <fullName evidence="1">Uncharacterized protein</fullName>
    </submittedName>
</protein>
<name>A0ABR8N1D0_9BACL</name>
<dbReference type="Proteomes" id="UP000609346">
    <property type="component" value="Unassembled WGS sequence"/>
</dbReference>
<accession>A0ABR8N1D0</accession>
<comment type="caution">
    <text evidence="1">The sequence shown here is derived from an EMBL/GenBank/DDBJ whole genome shotgun (WGS) entry which is preliminary data.</text>
</comment>
<proteinExistence type="predicted"/>
<dbReference type="EMBL" id="JACXZA010000006">
    <property type="protein sequence ID" value="MBD3921670.1"/>
    <property type="molecule type" value="Genomic_DNA"/>
</dbReference>
<evidence type="ECO:0000313" key="2">
    <source>
        <dbReference type="Proteomes" id="UP000609346"/>
    </source>
</evidence>
<gene>
    <name evidence="1" type="ORF">H8B09_23085</name>
</gene>
<keyword evidence="2" id="KW-1185">Reference proteome</keyword>
<evidence type="ECO:0000313" key="1">
    <source>
        <dbReference type="EMBL" id="MBD3921670.1"/>
    </source>
</evidence>
<reference evidence="1 2" key="1">
    <citation type="submission" date="2020-09" db="EMBL/GenBank/DDBJ databases">
        <title>Paenibacillus sp. strain PR3 16S rRNA gene Genome sequencing and assembly.</title>
        <authorList>
            <person name="Kim J."/>
        </authorList>
    </citation>
    <scope>NUCLEOTIDE SEQUENCE [LARGE SCALE GENOMIC DNA]</scope>
    <source>
        <strain evidence="1 2">PR3</strain>
    </source>
</reference>